<accession>A0ABR2HB52</accession>
<organism evidence="1 2">
    <name type="scientific">Tritrichomonas musculus</name>
    <dbReference type="NCBI Taxonomy" id="1915356"/>
    <lineage>
        <taxon>Eukaryota</taxon>
        <taxon>Metamonada</taxon>
        <taxon>Parabasalia</taxon>
        <taxon>Tritrichomonadida</taxon>
        <taxon>Tritrichomonadidae</taxon>
        <taxon>Tritrichomonas</taxon>
    </lineage>
</organism>
<keyword evidence="2" id="KW-1185">Reference proteome</keyword>
<evidence type="ECO:0000313" key="1">
    <source>
        <dbReference type="EMBL" id="KAK8843687.1"/>
    </source>
</evidence>
<protein>
    <submittedName>
        <fullName evidence="1">Uncharacterized protein</fullName>
    </submittedName>
</protein>
<gene>
    <name evidence="1" type="ORF">M9Y10_024750</name>
</gene>
<reference evidence="1 2" key="1">
    <citation type="submission" date="2024-04" db="EMBL/GenBank/DDBJ databases">
        <title>Tritrichomonas musculus Genome.</title>
        <authorList>
            <person name="Alves-Ferreira E."/>
            <person name="Grigg M."/>
            <person name="Lorenzi H."/>
            <person name="Galac M."/>
        </authorList>
    </citation>
    <scope>NUCLEOTIDE SEQUENCE [LARGE SCALE GENOMIC DNA]</scope>
    <source>
        <strain evidence="1 2">EAF2021</strain>
    </source>
</reference>
<comment type="caution">
    <text evidence="1">The sequence shown here is derived from an EMBL/GenBank/DDBJ whole genome shotgun (WGS) entry which is preliminary data.</text>
</comment>
<dbReference type="Proteomes" id="UP001470230">
    <property type="component" value="Unassembled WGS sequence"/>
</dbReference>
<dbReference type="EMBL" id="JAPFFF010000034">
    <property type="protein sequence ID" value="KAK8843687.1"/>
    <property type="molecule type" value="Genomic_DNA"/>
</dbReference>
<proteinExistence type="predicted"/>
<evidence type="ECO:0000313" key="2">
    <source>
        <dbReference type="Proteomes" id="UP001470230"/>
    </source>
</evidence>
<name>A0ABR2HB52_9EUKA</name>
<sequence>MAAKASSTPGGTFQCVDQFVLLLPQEQFINKRKGTFVHVLGAGPGSEPTLIYRANDIFKFTDKSTSEDVFVKIKFAKRPGWLGLQSPGTIIALSLLIEEDNKVNRSLIIHRDTRSANDNPGVVGFAVNNPSLNSFFFVSLFEGYWSDHKASNDLLFN</sequence>